<dbReference type="Gene3D" id="3.50.50.60">
    <property type="entry name" value="FAD/NAD(P)-binding domain"/>
    <property type="match status" value="2"/>
</dbReference>
<dbReference type="AlphaFoldDB" id="A0A9P6RKD9"/>
<evidence type="ECO:0000256" key="3">
    <source>
        <dbReference type="ARBA" id="ARBA00022827"/>
    </source>
</evidence>
<feature type="region of interest" description="Disordered" evidence="5">
    <location>
        <begin position="348"/>
        <end position="370"/>
    </location>
</feature>
<dbReference type="InterPro" id="IPR002938">
    <property type="entry name" value="FAD-bd"/>
</dbReference>
<keyword evidence="6" id="KW-1133">Transmembrane helix</keyword>
<keyword evidence="2" id="KW-0285">Flavoprotein</keyword>
<proteinExistence type="inferred from homology"/>
<evidence type="ECO:0000256" key="6">
    <source>
        <dbReference type="SAM" id="Phobius"/>
    </source>
</evidence>
<evidence type="ECO:0000256" key="1">
    <source>
        <dbReference type="ARBA" id="ARBA00007992"/>
    </source>
</evidence>
<keyword evidence="3" id="KW-0274">FAD</keyword>
<dbReference type="InterPro" id="IPR036188">
    <property type="entry name" value="FAD/NAD-bd_sf"/>
</dbReference>
<keyword evidence="4" id="KW-0560">Oxidoreductase</keyword>
<comment type="caution">
    <text evidence="8">The sequence shown here is derived from an EMBL/GenBank/DDBJ whole genome shotgun (WGS) entry which is preliminary data.</text>
</comment>
<protein>
    <recommendedName>
        <fullName evidence="7">FAD-binding domain-containing protein</fullName>
    </recommendedName>
</protein>
<dbReference type="PRINTS" id="PR00420">
    <property type="entry name" value="RNGMNOXGNASE"/>
</dbReference>
<sequence>MTKASPMPMRQRSGTHVGDAPDLRPLPQSHAPLVSSDPSNAVPFDMSILTISHRKDVSTLKALIVGGGIGGLAIAIMLELAGMEYEILERCTDEEEEIGAGLTIGPPVLRLLDQMGLLDQIEKISKPASGMTVFDEENRKMGRMEGFSAERYGYPYRIMTRPGFRQILINRVSKNNFHRGKTVVDTFQNPNGVSCKCSDGSTYYGDIIIGADGAQSLTRERMFRQLADQMKLSDTDMESSVYEHACLTGLTDPLDEKLYPSLADESSELKILYRKDSMCTLWYLPVTGNRIAWGLNRQLASPKYRFNEYTGAYCTPPTLLRREGAASNTSIPSAHSIHVMSSAASTISSGSRPQVSHTVSSSTSSSASSHSKIYDDWRAPAPDFEDFRELLDARCAMGVGTVRDFLSHTPRNQMSRIDLEERLYKTWYHGRMVLIGDACHPHLVVGGQGAVQCLLDGVCLVNLLYDMENNSPNEITKAFRRYHAKRSIVAKSSIDETNAMDKIFHGQGFFAGMMRRLLFNAAWSFDMANDKFNNHRPQLSFLPFVEDRATSKANKQKISERLTRATAAGYR</sequence>
<dbReference type="SUPFAM" id="SSF51905">
    <property type="entry name" value="FAD/NAD(P)-binding domain"/>
    <property type="match status" value="1"/>
</dbReference>
<keyword evidence="6" id="KW-0812">Transmembrane</keyword>
<dbReference type="InterPro" id="IPR050562">
    <property type="entry name" value="FAD_mOase_fung"/>
</dbReference>
<dbReference type="PANTHER" id="PTHR47356">
    <property type="entry name" value="FAD-DEPENDENT MONOOXYGENASE ASQG-RELATED"/>
    <property type="match status" value="1"/>
</dbReference>
<evidence type="ECO:0000313" key="9">
    <source>
        <dbReference type="Proteomes" id="UP000738325"/>
    </source>
</evidence>
<dbReference type="GO" id="GO:0071949">
    <property type="term" value="F:FAD binding"/>
    <property type="evidence" value="ECO:0007669"/>
    <property type="project" value="InterPro"/>
</dbReference>
<keyword evidence="9" id="KW-1185">Reference proteome</keyword>
<accession>A0A9P6RKD9</accession>
<comment type="similarity">
    <text evidence="1">Belongs to the paxM FAD-dependent monooxygenase family.</text>
</comment>
<name>A0A9P6RKD9_9FUNG</name>
<reference evidence="8" key="1">
    <citation type="journal article" date="2020" name="Fungal Divers.">
        <title>Resolving the Mortierellaceae phylogeny through synthesis of multi-gene phylogenetics and phylogenomics.</title>
        <authorList>
            <person name="Vandepol N."/>
            <person name="Liber J."/>
            <person name="Desiro A."/>
            <person name="Na H."/>
            <person name="Kennedy M."/>
            <person name="Barry K."/>
            <person name="Grigoriev I.V."/>
            <person name="Miller A.N."/>
            <person name="O'Donnell K."/>
            <person name="Stajich J.E."/>
            <person name="Bonito G."/>
        </authorList>
    </citation>
    <scope>NUCLEOTIDE SEQUENCE</scope>
    <source>
        <strain evidence="8">REB-010B</strain>
    </source>
</reference>
<evidence type="ECO:0000313" key="8">
    <source>
        <dbReference type="EMBL" id="KAG0319736.1"/>
    </source>
</evidence>
<feature type="domain" description="FAD-binding" evidence="7">
    <location>
        <begin position="408"/>
        <end position="496"/>
    </location>
</feature>
<dbReference type="Pfam" id="PF01494">
    <property type="entry name" value="FAD_binding_3"/>
    <property type="match status" value="2"/>
</dbReference>
<evidence type="ECO:0000259" key="7">
    <source>
        <dbReference type="Pfam" id="PF01494"/>
    </source>
</evidence>
<feature type="transmembrane region" description="Helical" evidence="6">
    <location>
        <begin position="62"/>
        <end position="83"/>
    </location>
</feature>
<dbReference type="EMBL" id="JAAAIP010000312">
    <property type="protein sequence ID" value="KAG0319736.1"/>
    <property type="molecule type" value="Genomic_DNA"/>
</dbReference>
<keyword evidence="6" id="KW-0472">Membrane</keyword>
<gene>
    <name evidence="8" type="ORF">BGZ99_004963</name>
</gene>
<dbReference type="OrthoDB" id="655030at2759"/>
<evidence type="ECO:0000256" key="2">
    <source>
        <dbReference type="ARBA" id="ARBA00022630"/>
    </source>
</evidence>
<dbReference type="Proteomes" id="UP000738325">
    <property type="component" value="Unassembled WGS sequence"/>
</dbReference>
<evidence type="ECO:0000256" key="5">
    <source>
        <dbReference type="SAM" id="MobiDB-lite"/>
    </source>
</evidence>
<dbReference type="GO" id="GO:0004497">
    <property type="term" value="F:monooxygenase activity"/>
    <property type="evidence" value="ECO:0007669"/>
    <property type="project" value="InterPro"/>
</dbReference>
<organism evidence="8 9">
    <name type="scientific">Dissophora globulifera</name>
    <dbReference type="NCBI Taxonomy" id="979702"/>
    <lineage>
        <taxon>Eukaryota</taxon>
        <taxon>Fungi</taxon>
        <taxon>Fungi incertae sedis</taxon>
        <taxon>Mucoromycota</taxon>
        <taxon>Mortierellomycotina</taxon>
        <taxon>Mortierellomycetes</taxon>
        <taxon>Mortierellales</taxon>
        <taxon>Mortierellaceae</taxon>
        <taxon>Dissophora</taxon>
    </lineage>
</organism>
<evidence type="ECO:0000256" key="4">
    <source>
        <dbReference type="ARBA" id="ARBA00023002"/>
    </source>
</evidence>
<feature type="domain" description="FAD-binding" evidence="7">
    <location>
        <begin position="61"/>
        <end position="237"/>
    </location>
</feature>
<feature type="region of interest" description="Disordered" evidence="5">
    <location>
        <begin position="1"/>
        <end position="38"/>
    </location>
</feature>
<dbReference type="PANTHER" id="PTHR47356:SF2">
    <property type="entry name" value="FAD-BINDING DOMAIN-CONTAINING PROTEIN-RELATED"/>
    <property type="match status" value="1"/>
</dbReference>